<sequence length="441" mass="49843">MLYSVLLSIAQMRQKNIGARKAYPHIRQASSRCLKFARLIVVLIVVAQIRKQPKRGVAPIALYFGTGEPNVSVIDHRRRADAFLALDVVFLVVVPQVLQQPEGCIAPIALVRIVTDVERAQELGIARMRPNVILQQLFRLEALVAESTEERTSGRVAVLMVLERLLAYEHLRALVARSYMLRVFRAQMSGQLVRRIVRWCGTQLAPENNVGAREANALILVHRRASSLFDRLASFVVVVAQIREQPEGRIASIALCAQKLGHLRMRPNVAFQQMLGLETLVAERAEEGAQRGVAVLVVLVGLFAHKHLRTLVACPDLIHMERLQVFGQFQRRTDFHNFALNSRAFLFRCGRFTTSALSRRSLGNFIDGLFVYLFAVGNDVQRRSVFLHGQWKIIFFIRAFNHYLVRHTAGTVRFRFDCVHDRFPVGALGDTLAQPIDTVET</sequence>
<evidence type="ECO:0000313" key="1">
    <source>
        <dbReference type="EnsemblMetazoa" id="AFAF010277-PA"/>
    </source>
</evidence>
<proteinExistence type="predicted"/>
<evidence type="ECO:0000313" key="2">
    <source>
        <dbReference type="Proteomes" id="UP000075886"/>
    </source>
</evidence>
<dbReference type="VEuPathDB" id="VectorBase:AFAF010277"/>
<dbReference type="EnsemblMetazoa" id="AFAF010277-RA">
    <property type="protein sequence ID" value="AFAF010277-PA"/>
    <property type="gene ID" value="AFAF010277"/>
</dbReference>
<reference evidence="2" key="1">
    <citation type="submission" date="2014-01" db="EMBL/GenBank/DDBJ databases">
        <title>The Genome Sequence of Anopheles farauti FAR1 (V2).</title>
        <authorList>
            <consortium name="The Broad Institute Genomics Platform"/>
            <person name="Neafsey D.E."/>
            <person name="Besansky N."/>
            <person name="Howell P."/>
            <person name="Walton C."/>
            <person name="Young S.K."/>
            <person name="Zeng Q."/>
            <person name="Gargeya S."/>
            <person name="Fitzgerald M."/>
            <person name="Haas B."/>
            <person name="Abouelleil A."/>
            <person name="Allen A.W."/>
            <person name="Alvarado L."/>
            <person name="Arachchi H.M."/>
            <person name="Berlin A.M."/>
            <person name="Chapman S.B."/>
            <person name="Gainer-Dewar J."/>
            <person name="Goldberg J."/>
            <person name="Griggs A."/>
            <person name="Gujja S."/>
            <person name="Hansen M."/>
            <person name="Howarth C."/>
            <person name="Imamovic A."/>
            <person name="Ireland A."/>
            <person name="Larimer J."/>
            <person name="McCowan C."/>
            <person name="Murphy C."/>
            <person name="Pearson M."/>
            <person name="Poon T.W."/>
            <person name="Priest M."/>
            <person name="Roberts A."/>
            <person name="Saif S."/>
            <person name="Shea T."/>
            <person name="Sisk P."/>
            <person name="Sykes S."/>
            <person name="Wortman J."/>
            <person name="Nusbaum C."/>
            <person name="Birren B."/>
        </authorList>
    </citation>
    <scope>NUCLEOTIDE SEQUENCE [LARGE SCALE GENOMIC DNA]</scope>
    <source>
        <strain evidence="2">FAR1</strain>
    </source>
</reference>
<protein>
    <submittedName>
        <fullName evidence="1">Uncharacterized protein</fullName>
    </submittedName>
</protein>
<dbReference type="AlphaFoldDB" id="A0A182QHH6"/>
<dbReference type="Proteomes" id="UP000075886">
    <property type="component" value="Unassembled WGS sequence"/>
</dbReference>
<keyword evidence="2" id="KW-1185">Reference proteome</keyword>
<accession>A0A182QHH6</accession>
<organism evidence="1 2">
    <name type="scientific">Anopheles farauti</name>
    <dbReference type="NCBI Taxonomy" id="69004"/>
    <lineage>
        <taxon>Eukaryota</taxon>
        <taxon>Metazoa</taxon>
        <taxon>Ecdysozoa</taxon>
        <taxon>Arthropoda</taxon>
        <taxon>Hexapoda</taxon>
        <taxon>Insecta</taxon>
        <taxon>Pterygota</taxon>
        <taxon>Neoptera</taxon>
        <taxon>Endopterygota</taxon>
        <taxon>Diptera</taxon>
        <taxon>Nematocera</taxon>
        <taxon>Culicoidea</taxon>
        <taxon>Culicidae</taxon>
        <taxon>Anophelinae</taxon>
        <taxon>Anopheles</taxon>
    </lineage>
</organism>
<name>A0A182QHH6_9DIPT</name>
<dbReference type="EMBL" id="AXCN02001081">
    <property type="status" value="NOT_ANNOTATED_CDS"/>
    <property type="molecule type" value="Genomic_DNA"/>
</dbReference>
<reference evidence="1" key="2">
    <citation type="submission" date="2020-05" db="UniProtKB">
        <authorList>
            <consortium name="EnsemblMetazoa"/>
        </authorList>
    </citation>
    <scope>IDENTIFICATION</scope>
    <source>
        <strain evidence="1">FAR1</strain>
    </source>
</reference>